<dbReference type="PANTHER" id="PTHR42879">
    <property type="entry name" value="3-OXOACYL-(ACYL-CARRIER-PROTEIN) REDUCTASE"/>
    <property type="match status" value="1"/>
</dbReference>
<dbReference type="InterPro" id="IPR002347">
    <property type="entry name" value="SDR_fam"/>
</dbReference>
<dbReference type="PRINTS" id="PR00081">
    <property type="entry name" value="GDHRDH"/>
</dbReference>
<evidence type="ECO:0008006" key="4">
    <source>
        <dbReference type="Google" id="ProtNLM"/>
    </source>
</evidence>
<dbReference type="EMBL" id="MWPS01000021">
    <property type="protein sequence ID" value="OPG16190.1"/>
    <property type="molecule type" value="Genomic_DNA"/>
</dbReference>
<reference evidence="2 3" key="1">
    <citation type="submission" date="2017-02" db="EMBL/GenBank/DDBJ databases">
        <title>Draft genome of Acidibacillus ferrooxidans Huett2.</title>
        <authorList>
            <person name="Schopf S."/>
        </authorList>
    </citation>
    <scope>NUCLEOTIDE SEQUENCE [LARGE SCALE GENOMIC DNA]</scope>
    <source>
        <strain evidence="2 3">Huett2</strain>
    </source>
</reference>
<accession>A0A1V4ETN2</accession>
<dbReference type="OrthoDB" id="9803333at2"/>
<dbReference type="CDD" id="cd05233">
    <property type="entry name" value="SDR_c"/>
    <property type="match status" value="1"/>
</dbReference>
<keyword evidence="3" id="KW-1185">Reference proteome</keyword>
<dbReference type="InterPro" id="IPR050259">
    <property type="entry name" value="SDR"/>
</dbReference>
<evidence type="ECO:0000313" key="2">
    <source>
        <dbReference type="EMBL" id="OPG16190.1"/>
    </source>
</evidence>
<dbReference type="InterPro" id="IPR036291">
    <property type="entry name" value="NAD(P)-bd_dom_sf"/>
</dbReference>
<gene>
    <name evidence="2" type="ORF">B2M26_07700</name>
</gene>
<evidence type="ECO:0000313" key="3">
    <source>
        <dbReference type="Proteomes" id="UP000190229"/>
    </source>
</evidence>
<organism evidence="2 3">
    <name type="scientific">Ferroacidibacillus organovorans</name>
    <dbReference type="NCBI Taxonomy" id="1765683"/>
    <lineage>
        <taxon>Bacteria</taxon>
        <taxon>Bacillati</taxon>
        <taxon>Bacillota</taxon>
        <taxon>Bacilli</taxon>
        <taxon>Bacillales</taxon>
        <taxon>Alicyclobacillaceae</taxon>
        <taxon>Ferroacidibacillus</taxon>
    </lineage>
</organism>
<dbReference type="Gene3D" id="3.40.50.720">
    <property type="entry name" value="NAD(P)-binding Rossmann-like Domain"/>
    <property type="match status" value="1"/>
</dbReference>
<dbReference type="SUPFAM" id="SSF51735">
    <property type="entry name" value="NAD(P)-binding Rossmann-fold domains"/>
    <property type="match status" value="1"/>
</dbReference>
<comment type="caution">
    <text evidence="2">The sequence shown here is derived from an EMBL/GenBank/DDBJ whole genome shotgun (WGS) entry which is preliminary data.</text>
</comment>
<proteinExistence type="inferred from homology"/>
<comment type="similarity">
    <text evidence="1">Belongs to the short-chain dehydrogenases/reductases (SDR) family.</text>
</comment>
<protein>
    <recommendedName>
        <fullName evidence="4">3-oxoacyl-ACP reductase</fullName>
    </recommendedName>
</protein>
<dbReference type="Proteomes" id="UP000190229">
    <property type="component" value="Unassembled WGS sequence"/>
</dbReference>
<dbReference type="Pfam" id="PF13561">
    <property type="entry name" value="adh_short_C2"/>
    <property type="match status" value="1"/>
</dbReference>
<dbReference type="AlphaFoldDB" id="A0A1V4ETN2"/>
<evidence type="ECO:0000256" key="1">
    <source>
        <dbReference type="ARBA" id="ARBA00006484"/>
    </source>
</evidence>
<name>A0A1V4ETN2_9BACL</name>
<sequence length="348" mass="38761">MQVSRAKATRMWDSLVYLDKHRARVRVRERSISLQRYALITGSAKGLAVVFAHHLAKQHYDLILNYRQSRAACETLAETLRKAYGIHVSVIQADMTQPADIEGMLDHVLRDTPRLDAVIHSAGPFIFSRKRLTDYDPSEWRQMIDGNLTSAFHVFRRVLPLMRRQGYGRIVTVGFDRVEEAPGWPYRAAYAAAKVGLASLTRSIAMEERECGITANMICPGDIRGAAKEQDVDLDALDAPANAPIAGDLAQIIDLLLDPRAKLLTGNVVSLTGGIDVISKFDSGKIDVRDAIVYEPGGVVYVIPWQRNATILRRDDHPNRRSIYTVQSGNERGAFTYEQFQGAISDGV</sequence>
<dbReference type="PANTHER" id="PTHR42879:SF2">
    <property type="entry name" value="3-OXOACYL-[ACYL-CARRIER-PROTEIN] REDUCTASE FABG"/>
    <property type="match status" value="1"/>
</dbReference>